<evidence type="ECO:0000313" key="4">
    <source>
        <dbReference type="Proteomes" id="UP000184036"/>
    </source>
</evidence>
<dbReference type="PRINTS" id="PR01438">
    <property type="entry name" value="UNVRSLSTRESS"/>
</dbReference>
<keyword evidence="4" id="KW-1185">Reference proteome</keyword>
<dbReference type="OrthoDB" id="9788959at2"/>
<dbReference type="PANTHER" id="PTHR46268">
    <property type="entry name" value="STRESS RESPONSE PROTEIN NHAX"/>
    <property type="match status" value="1"/>
</dbReference>
<organism evidence="3 4">
    <name type="scientific">Flavobacterium segetis</name>
    <dbReference type="NCBI Taxonomy" id="271157"/>
    <lineage>
        <taxon>Bacteria</taxon>
        <taxon>Pseudomonadati</taxon>
        <taxon>Bacteroidota</taxon>
        <taxon>Flavobacteriia</taxon>
        <taxon>Flavobacteriales</taxon>
        <taxon>Flavobacteriaceae</taxon>
        <taxon>Flavobacterium</taxon>
    </lineage>
</organism>
<dbReference type="EMBL" id="FQWE01000011">
    <property type="protein sequence ID" value="SHG41471.1"/>
    <property type="molecule type" value="Genomic_DNA"/>
</dbReference>
<dbReference type="Gene3D" id="3.40.50.620">
    <property type="entry name" value="HUPs"/>
    <property type="match status" value="2"/>
</dbReference>
<dbReference type="PANTHER" id="PTHR46268:SF6">
    <property type="entry name" value="UNIVERSAL STRESS PROTEIN UP12"/>
    <property type="match status" value="1"/>
</dbReference>
<comment type="similarity">
    <text evidence="1">Belongs to the universal stress protein A family.</text>
</comment>
<evidence type="ECO:0000256" key="1">
    <source>
        <dbReference type="ARBA" id="ARBA00008791"/>
    </source>
</evidence>
<gene>
    <name evidence="3" type="ORF">SAMN05444396_11192</name>
</gene>
<dbReference type="InterPro" id="IPR014729">
    <property type="entry name" value="Rossmann-like_a/b/a_fold"/>
</dbReference>
<dbReference type="AlphaFoldDB" id="A0A1M5JLR4"/>
<dbReference type="InterPro" id="IPR006015">
    <property type="entry name" value="Universal_stress_UspA"/>
</dbReference>
<dbReference type="SUPFAM" id="SSF52402">
    <property type="entry name" value="Adenine nucleotide alpha hydrolases-like"/>
    <property type="match status" value="2"/>
</dbReference>
<accession>A0A1M5JLR4</accession>
<name>A0A1M5JLR4_9FLAO</name>
<dbReference type="CDD" id="cd00293">
    <property type="entry name" value="USP-like"/>
    <property type="match status" value="1"/>
</dbReference>
<feature type="domain" description="UspA" evidence="2">
    <location>
        <begin position="1"/>
        <end position="148"/>
    </location>
</feature>
<sequence length="275" mass="31310">MSKKILFPTDFSDASKNAFIYALKLASNIGAEVVTVHVYQVPHAHFVNAAEYLHEVYNVAELSNFENYRDEVPEFRAIAQANNLSHVKISHVLIAGETVSEIKKLAEKEDYELVVMGTKGGNSLKETFFGTVASKVMNEVKGLVLVIPENCQYEPIQKILFMTKYKTEDTESFRKILSLSQAYNAHLDCLSILSTEDFIKNDEKENWKMIEDKNVTFHSINGNDKEKIILDFITAHTINMVALHVYHKNFFEKLFDISLSKKLALHINIPILAIH</sequence>
<dbReference type="STRING" id="271157.SAMN05444396_11192"/>
<proteinExistence type="inferred from homology"/>
<dbReference type="Pfam" id="PF00582">
    <property type="entry name" value="Usp"/>
    <property type="match status" value="1"/>
</dbReference>
<reference evidence="4" key="1">
    <citation type="submission" date="2016-11" db="EMBL/GenBank/DDBJ databases">
        <authorList>
            <person name="Varghese N."/>
            <person name="Submissions S."/>
        </authorList>
    </citation>
    <scope>NUCLEOTIDE SEQUENCE [LARGE SCALE GENOMIC DNA]</scope>
    <source>
        <strain evidence="4">DSM 19741</strain>
    </source>
</reference>
<dbReference type="RefSeq" id="WP_072993600.1">
    <property type="nucleotide sequence ID" value="NZ_FQWE01000011.1"/>
</dbReference>
<evidence type="ECO:0000313" key="3">
    <source>
        <dbReference type="EMBL" id="SHG41471.1"/>
    </source>
</evidence>
<dbReference type="InterPro" id="IPR006016">
    <property type="entry name" value="UspA"/>
</dbReference>
<dbReference type="Proteomes" id="UP000184036">
    <property type="component" value="Unassembled WGS sequence"/>
</dbReference>
<evidence type="ECO:0000259" key="2">
    <source>
        <dbReference type="Pfam" id="PF00582"/>
    </source>
</evidence>
<protein>
    <submittedName>
        <fullName evidence="3">Nucleotide-binding universal stress protein, UspA family</fullName>
    </submittedName>
</protein>